<protein>
    <submittedName>
        <fullName evidence="1">Uncharacterized protein</fullName>
    </submittedName>
</protein>
<name>A0ABN3D400_9ACTN</name>
<evidence type="ECO:0000313" key="2">
    <source>
        <dbReference type="Proteomes" id="UP001501666"/>
    </source>
</evidence>
<organism evidence="1 2">
    <name type="scientific">Nonomuraea recticatena</name>
    <dbReference type="NCBI Taxonomy" id="46178"/>
    <lineage>
        <taxon>Bacteria</taxon>
        <taxon>Bacillati</taxon>
        <taxon>Actinomycetota</taxon>
        <taxon>Actinomycetes</taxon>
        <taxon>Streptosporangiales</taxon>
        <taxon>Streptosporangiaceae</taxon>
        <taxon>Nonomuraea</taxon>
    </lineage>
</organism>
<keyword evidence="2" id="KW-1185">Reference proteome</keyword>
<dbReference type="Proteomes" id="UP001501666">
    <property type="component" value="Unassembled WGS sequence"/>
</dbReference>
<proteinExistence type="predicted"/>
<dbReference type="EMBL" id="BAAATE010000164">
    <property type="protein sequence ID" value="GAA2216727.1"/>
    <property type="molecule type" value="Genomic_DNA"/>
</dbReference>
<accession>A0ABN3D400</accession>
<dbReference type="RefSeq" id="WP_346158550.1">
    <property type="nucleotide sequence ID" value="NZ_BAAATE010000164.1"/>
</dbReference>
<gene>
    <name evidence="1" type="ORF">GCM10010412_101820</name>
</gene>
<evidence type="ECO:0000313" key="1">
    <source>
        <dbReference type="EMBL" id="GAA2216727.1"/>
    </source>
</evidence>
<comment type="caution">
    <text evidence="1">The sequence shown here is derived from an EMBL/GenBank/DDBJ whole genome shotgun (WGS) entry which is preliminary data.</text>
</comment>
<reference evidence="1 2" key="1">
    <citation type="journal article" date="2019" name="Int. J. Syst. Evol. Microbiol.">
        <title>The Global Catalogue of Microorganisms (GCM) 10K type strain sequencing project: providing services to taxonomists for standard genome sequencing and annotation.</title>
        <authorList>
            <consortium name="The Broad Institute Genomics Platform"/>
            <consortium name="The Broad Institute Genome Sequencing Center for Infectious Disease"/>
            <person name="Wu L."/>
            <person name="Ma J."/>
        </authorList>
    </citation>
    <scope>NUCLEOTIDE SEQUENCE [LARGE SCALE GENOMIC DNA]</scope>
    <source>
        <strain evidence="1 2">JCM 6835</strain>
    </source>
</reference>
<sequence length="182" mass="20467">MDMTKKASQRERMMNRSLPSVTQPIAIDDPTDALRALAYAERVHQHAVRSGDEAQIKRTKTALTRAKNKHDACYEYLKIRALRPKAYEQLMAEHPPTPEQSAAAPAPHEAPQWNRETFRPALLEACVENDMTAEDWAAWLEEHSARGEGDKLFVVTLALNEAERLPESVMLPKGSPLTPSSR</sequence>